<dbReference type="PROSITE" id="PS51123">
    <property type="entry name" value="OMPA_2"/>
    <property type="match status" value="1"/>
</dbReference>
<sequence>MRIIAGILSAGLVAGFAAAAQADADGWYVGAETGLNIAPQLKLKANNGSRNPEKLATDPGYAILGQAGYAFGPLRAEGELGWRSNGADKLKADGTSNKAKGNLDLASVFANVYYDVHNASPITPYIGAGVGGVDVSADKLRTSTTGISNKDSFVFGYQGIAGASYALNNNLSLKADYRYLRTTTTSLKEDAFAGDNTKLKGQYQAHSVLVGFTYKFGETSKPVAAPTPAPVAAPAPAPAPKAVQAAPIAKNYLVFFDFNKSDITPEANKIIAQAATTAKSAKSTSIALTGHTDSVGSDKYNQALSLRRASAVKAVLVKQGIPANEISVVGKGKSEQLVPTKDGVREPQNRRVQIVLP</sequence>
<evidence type="ECO:0000256" key="6">
    <source>
        <dbReference type="ARBA" id="ARBA00023065"/>
    </source>
</evidence>
<dbReference type="GO" id="GO:0009279">
    <property type="term" value="C:cell outer membrane"/>
    <property type="evidence" value="ECO:0007669"/>
    <property type="project" value="UniProtKB-SubCell"/>
</dbReference>
<dbReference type="InterPro" id="IPR011250">
    <property type="entry name" value="OMP/PagP_B-barrel"/>
</dbReference>
<dbReference type="Gene3D" id="3.30.1330.60">
    <property type="entry name" value="OmpA-like domain"/>
    <property type="match status" value="1"/>
</dbReference>
<dbReference type="InterPro" id="IPR006665">
    <property type="entry name" value="OmpA-like"/>
</dbReference>
<dbReference type="PRINTS" id="PR01021">
    <property type="entry name" value="OMPADOMAIN"/>
</dbReference>
<feature type="chain" id="PRO_5014865538" description="OmpA-like domain-containing protein" evidence="11">
    <location>
        <begin position="20"/>
        <end position="357"/>
    </location>
</feature>
<comment type="caution">
    <text evidence="13">The sequence shown here is derived from an EMBL/GenBank/DDBJ whole genome shotgun (WGS) entry which is preliminary data.</text>
</comment>
<protein>
    <recommendedName>
        <fullName evidence="12">OmpA-like domain-containing protein</fullName>
    </recommendedName>
</protein>
<dbReference type="RefSeq" id="WP_101251367.1">
    <property type="nucleotide sequence ID" value="NZ_PIUM01000017.1"/>
</dbReference>
<keyword evidence="9" id="KW-0998">Cell outer membrane</keyword>
<dbReference type="OrthoDB" id="189250at2"/>
<keyword evidence="3" id="KW-1134">Transmembrane beta strand</keyword>
<evidence type="ECO:0000256" key="11">
    <source>
        <dbReference type="SAM" id="SignalP"/>
    </source>
</evidence>
<dbReference type="Proteomes" id="UP000233293">
    <property type="component" value="Unassembled WGS sequence"/>
</dbReference>
<feature type="signal peptide" evidence="11">
    <location>
        <begin position="1"/>
        <end position="19"/>
    </location>
</feature>
<keyword evidence="8 10" id="KW-0472">Membrane</keyword>
<evidence type="ECO:0000259" key="12">
    <source>
        <dbReference type="PROSITE" id="PS51123"/>
    </source>
</evidence>
<evidence type="ECO:0000256" key="1">
    <source>
        <dbReference type="ARBA" id="ARBA00004571"/>
    </source>
</evidence>
<feature type="domain" description="OmpA-like" evidence="12">
    <location>
        <begin position="243"/>
        <end position="357"/>
    </location>
</feature>
<evidence type="ECO:0000313" key="14">
    <source>
        <dbReference type="Proteomes" id="UP000233293"/>
    </source>
</evidence>
<reference evidence="14" key="1">
    <citation type="submission" date="2017-12" db="EMBL/GenBank/DDBJ databases">
        <title>Draft genome sequence of Telmatospirillum siberiense 26-4b1T, an acidotolerant peatland alphaproteobacterium potentially involved in sulfur cycling.</title>
        <authorList>
            <person name="Hausmann B."/>
            <person name="Pjevac P."/>
            <person name="Schreck K."/>
            <person name="Herbold C.W."/>
            <person name="Daims H."/>
            <person name="Wagner M."/>
            <person name="Pester M."/>
            <person name="Loy A."/>
        </authorList>
    </citation>
    <scope>NUCLEOTIDE SEQUENCE [LARGE SCALE GENOMIC DNA]</scope>
    <source>
        <strain evidence="14">26-4b1</strain>
    </source>
</reference>
<dbReference type="CDD" id="cd07185">
    <property type="entry name" value="OmpA_C-like"/>
    <property type="match status" value="1"/>
</dbReference>
<dbReference type="SUPFAM" id="SSF56925">
    <property type="entry name" value="OMPA-like"/>
    <property type="match status" value="1"/>
</dbReference>
<comment type="subcellular location">
    <subcellularLocation>
        <location evidence="1">Cell outer membrane</location>
        <topology evidence="1">Multi-pass membrane protein</topology>
    </subcellularLocation>
</comment>
<organism evidence="13 14">
    <name type="scientific">Telmatospirillum siberiense</name>
    <dbReference type="NCBI Taxonomy" id="382514"/>
    <lineage>
        <taxon>Bacteria</taxon>
        <taxon>Pseudomonadati</taxon>
        <taxon>Pseudomonadota</taxon>
        <taxon>Alphaproteobacteria</taxon>
        <taxon>Rhodospirillales</taxon>
        <taxon>Rhodospirillaceae</taxon>
        <taxon>Telmatospirillum</taxon>
    </lineage>
</organism>
<keyword evidence="4" id="KW-0812">Transmembrane</keyword>
<evidence type="ECO:0000256" key="4">
    <source>
        <dbReference type="ARBA" id="ARBA00022692"/>
    </source>
</evidence>
<dbReference type="InterPro" id="IPR050330">
    <property type="entry name" value="Bact_OuterMem_StrucFunc"/>
</dbReference>
<dbReference type="Gene3D" id="2.40.160.20">
    <property type="match status" value="1"/>
</dbReference>
<dbReference type="InterPro" id="IPR006664">
    <property type="entry name" value="OMP_bac"/>
</dbReference>
<accession>A0A2N3PTJ6</accession>
<dbReference type="PANTHER" id="PTHR30329">
    <property type="entry name" value="STATOR ELEMENT OF FLAGELLAR MOTOR COMPLEX"/>
    <property type="match status" value="1"/>
</dbReference>
<evidence type="ECO:0000256" key="7">
    <source>
        <dbReference type="ARBA" id="ARBA00023114"/>
    </source>
</evidence>
<dbReference type="Pfam" id="PF13505">
    <property type="entry name" value="OMP_b-brl"/>
    <property type="match status" value="1"/>
</dbReference>
<proteinExistence type="predicted"/>
<evidence type="ECO:0000256" key="8">
    <source>
        <dbReference type="ARBA" id="ARBA00023136"/>
    </source>
</evidence>
<keyword evidence="7" id="KW-0626">Porin</keyword>
<dbReference type="AlphaFoldDB" id="A0A2N3PTJ6"/>
<dbReference type="SUPFAM" id="SSF103088">
    <property type="entry name" value="OmpA-like"/>
    <property type="match status" value="1"/>
</dbReference>
<keyword evidence="5 11" id="KW-0732">Signal</keyword>
<evidence type="ECO:0000256" key="2">
    <source>
        <dbReference type="ARBA" id="ARBA00022448"/>
    </source>
</evidence>
<dbReference type="GO" id="GO:0046930">
    <property type="term" value="C:pore complex"/>
    <property type="evidence" value="ECO:0007669"/>
    <property type="project" value="UniProtKB-KW"/>
</dbReference>
<evidence type="ECO:0000256" key="5">
    <source>
        <dbReference type="ARBA" id="ARBA00022729"/>
    </source>
</evidence>
<gene>
    <name evidence="13" type="ORF">CWS72_14635</name>
</gene>
<evidence type="ECO:0000256" key="10">
    <source>
        <dbReference type="PROSITE-ProRule" id="PRU00473"/>
    </source>
</evidence>
<evidence type="ECO:0000313" key="13">
    <source>
        <dbReference type="EMBL" id="PKU23731.1"/>
    </source>
</evidence>
<dbReference type="PANTHER" id="PTHR30329:SF21">
    <property type="entry name" value="LIPOPROTEIN YIAD-RELATED"/>
    <property type="match status" value="1"/>
</dbReference>
<dbReference type="InterPro" id="IPR027385">
    <property type="entry name" value="Beta-barrel_OMP"/>
</dbReference>
<keyword evidence="14" id="KW-1185">Reference proteome</keyword>
<keyword evidence="2" id="KW-0813">Transport</keyword>
<keyword evidence="6" id="KW-0406">Ion transport</keyword>
<dbReference type="GO" id="GO:0015288">
    <property type="term" value="F:porin activity"/>
    <property type="evidence" value="ECO:0007669"/>
    <property type="project" value="UniProtKB-KW"/>
</dbReference>
<name>A0A2N3PTJ6_9PROT</name>
<evidence type="ECO:0000256" key="9">
    <source>
        <dbReference type="ARBA" id="ARBA00023237"/>
    </source>
</evidence>
<dbReference type="EMBL" id="PIUM01000017">
    <property type="protein sequence ID" value="PKU23731.1"/>
    <property type="molecule type" value="Genomic_DNA"/>
</dbReference>
<dbReference type="Pfam" id="PF00691">
    <property type="entry name" value="OmpA"/>
    <property type="match status" value="1"/>
</dbReference>
<dbReference type="InterPro" id="IPR036737">
    <property type="entry name" value="OmpA-like_sf"/>
</dbReference>
<dbReference type="GO" id="GO:0006811">
    <property type="term" value="P:monoatomic ion transport"/>
    <property type="evidence" value="ECO:0007669"/>
    <property type="project" value="UniProtKB-KW"/>
</dbReference>
<evidence type="ECO:0000256" key="3">
    <source>
        <dbReference type="ARBA" id="ARBA00022452"/>
    </source>
</evidence>